<gene>
    <name evidence="2" type="ORF">TNCV_419911</name>
</gene>
<dbReference type="InterPro" id="IPR041426">
    <property type="entry name" value="Mos1_HTH"/>
</dbReference>
<evidence type="ECO:0000259" key="1">
    <source>
        <dbReference type="Pfam" id="PF17906"/>
    </source>
</evidence>
<evidence type="ECO:0000313" key="2">
    <source>
        <dbReference type="EMBL" id="GFY04737.1"/>
    </source>
</evidence>
<dbReference type="AlphaFoldDB" id="A0A8X6S8E5"/>
<feature type="domain" description="Mos1 transposase HTH" evidence="1">
    <location>
        <begin position="4"/>
        <end position="40"/>
    </location>
</feature>
<comment type="caution">
    <text evidence="2">The sequence shown here is derived from an EMBL/GenBank/DDBJ whole genome shotgun (WGS) entry which is preliminary data.</text>
</comment>
<keyword evidence="3" id="KW-1185">Reference proteome</keyword>
<evidence type="ECO:0000313" key="3">
    <source>
        <dbReference type="Proteomes" id="UP000887159"/>
    </source>
</evidence>
<name>A0A8X6S8E5_TRICX</name>
<sequence length="71" mass="8157">MTAFNQSSKIAKTSRDVCVMYGEAVIDEIITRDCFTKFENVNFDLEDASRSGHPVEFNEERLNQLLLENLL</sequence>
<dbReference type="EMBL" id="BMAU01021245">
    <property type="protein sequence ID" value="GFY04737.1"/>
    <property type="molecule type" value="Genomic_DNA"/>
</dbReference>
<organism evidence="2 3">
    <name type="scientific">Trichonephila clavipes</name>
    <name type="common">Golden silk orbweaver</name>
    <name type="synonym">Nephila clavipes</name>
    <dbReference type="NCBI Taxonomy" id="2585209"/>
    <lineage>
        <taxon>Eukaryota</taxon>
        <taxon>Metazoa</taxon>
        <taxon>Ecdysozoa</taxon>
        <taxon>Arthropoda</taxon>
        <taxon>Chelicerata</taxon>
        <taxon>Arachnida</taxon>
        <taxon>Araneae</taxon>
        <taxon>Araneomorphae</taxon>
        <taxon>Entelegynae</taxon>
        <taxon>Araneoidea</taxon>
        <taxon>Nephilidae</taxon>
        <taxon>Trichonephila</taxon>
    </lineage>
</organism>
<proteinExistence type="predicted"/>
<dbReference type="Pfam" id="PF17906">
    <property type="entry name" value="HTH_48"/>
    <property type="match status" value="1"/>
</dbReference>
<reference evidence="2" key="1">
    <citation type="submission" date="2020-08" db="EMBL/GenBank/DDBJ databases">
        <title>Multicomponent nature underlies the extraordinary mechanical properties of spider dragline silk.</title>
        <authorList>
            <person name="Kono N."/>
            <person name="Nakamura H."/>
            <person name="Mori M."/>
            <person name="Yoshida Y."/>
            <person name="Ohtoshi R."/>
            <person name="Malay A.D."/>
            <person name="Moran D.A.P."/>
            <person name="Tomita M."/>
            <person name="Numata K."/>
            <person name="Arakawa K."/>
        </authorList>
    </citation>
    <scope>NUCLEOTIDE SEQUENCE</scope>
</reference>
<accession>A0A8X6S8E5</accession>
<protein>
    <recommendedName>
        <fullName evidence="1">Mos1 transposase HTH domain-containing protein</fullName>
    </recommendedName>
</protein>
<dbReference type="Proteomes" id="UP000887159">
    <property type="component" value="Unassembled WGS sequence"/>
</dbReference>